<proteinExistence type="predicted"/>
<dbReference type="EMBL" id="CAMGYJ010000003">
    <property type="protein sequence ID" value="CAI0388715.1"/>
    <property type="molecule type" value="Genomic_DNA"/>
</dbReference>
<dbReference type="AlphaFoldDB" id="A0AAV0HXE3"/>
<gene>
    <name evidence="1" type="ORF">LITE_LOCUS5945</name>
</gene>
<evidence type="ECO:0000313" key="2">
    <source>
        <dbReference type="Proteomes" id="UP001154282"/>
    </source>
</evidence>
<comment type="caution">
    <text evidence="1">The sequence shown here is derived from an EMBL/GenBank/DDBJ whole genome shotgun (WGS) entry which is preliminary data.</text>
</comment>
<protein>
    <submittedName>
        <fullName evidence="1">Uncharacterized protein</fullName>
    </submittedName>
</protein>
<sequence length="62" mass="7127">MKSFLKEQRLLASQNLCCLSRTKLHMCLKRKQEDVVGPETLSLQYSVLFQQPALMQSGLLPF</sequence>
<accession>A0AAV0HXE3</accession>
<name>A0AAV0HXE3_9ROSI</name>
<keyword evidence="2" id="KW-1185">Reference proteome</keyword>
<organism evidence="1 2">
    <name type="scientific">Linum tenue</name>
    <dbReference type="NCBI Taxonomy" id="586396"/>
    <lineage>
        <taxon>Eukaryota</taxon>
        <taxon>Viridiplantae</taxon>
        <taxon>Streptophyta</taxon>
        <taxon>Embryophyta</taxon>
        <taxon>Tracheophyta</taxon>
        <taxon>Spermatophyta</taxon>
        <taxon>Magnoliopsida</taxon>
        <taxon>eudicotyledons</taxon>
        <taxon>Gunneridae</taxon>
        <taxon>Pentapetalae</taxon>
        <taxon>rosids</taxon>
        <taxon>fabids</taxon>
        <taxon>Malpighiales</taxon>
        <taxon>Linaceae</taxon>
        <taxon>Linum</taxon>
    </lineage>
</organism>
<reference evidence="1" key="1">
    <citation type="submission" date="2022-08" db="EMBL/GenBank/DDBJ databases">
        <authorList>
            <person name="Gutierrez-Valencia J."/>
        </authorList>
    </citation>
    <scope>NUCLEOTIDE SEQUENCE</scope>
</reference>
<evidence type="ECO:0000313" key="1">
    <source>
        <dbReference type="EMBL" id="CAI0388715.1"/>
    </source>
</evidence>
<dbReference type="Proteomes" id="UP001154282">
    <property type="component" value="Unassembled WGS sequence"/>
</dbReference>